<feature type="transmembrane region" description="Helical" evidence="3">
    <location>
        <begin position="390"/>
        <end position="407"/>
    </location>
</feature>
<evidence type="ECO:0000313" key="4">
    <source>
        <dbReference type="EMBL" id="MEB3100860.1"/>
    </source>
</evidence>
<keyword evidence="3" id="KW-1133">Transmembrane helix</keyword>
<dbReference type="InterPro" id="IPR004995">
    <property type="entry name" value="Spore_Ger"/>
</dbReference>
<keyword evidence="5" id="KW-1185">Reference proteome</keyword>
<keyword evidence="3" id="KW-0812">Transmembrane</keyword>
<dbReference type="Proteomes" id="UP001310386">
    <property type="component" value="Unassembled WGS sequence"/>
</dbReference>
<accession>A0ABU5ZID9</accession>
<organism evidence="4 5">
    <name type="scientific">Ferviditalea candida</name>
    <dbReference type="NCBI Taxonomy" id="3108399"/>
    <lineage>
        <taxon>Bacteria</taxon>
        <taxon>Bacillati</taxon>
        <taxon>Bacillota</taxon>
        <taxon>Bacilli</taxon>
        <taxon>Bacillales</taxon>
        <taxon>Paenibacillaceae</taxon>
        <taxon>Ferviditalea</taxon>
    </lineage>
</organism>
<dbReference type="PIRSF" id="PIRSF005690">
    <property type="entry name" value="GerBA"/>
    <property type="match status" value="1"/>
</dbReference>
<gene>
    <name evidence="4" type="ORF">VF724_04215</name>
</gene>
<feature type="transmembrane region" description="Helical" evidence="3">
    <location>
        <begin position="419"/>
        <end position="441"/>
    </location>
</feature>
<dbReference type="PANTHER" id="PTHR22550:SF9">
    <property type="entry name" value="STAGE V SPORULATION PROTEIN AF"/>
    <property type="match status" value="1"/>
</dbReference>
<reference evidence="4" key="1">
    <citation type="submission" date="2023-12" db="EMBL/GenBank/DDBJ databases">
        <title>Fervidustalea candida gen. nov., sp. nov., a novel member of the family Paenibacillaceae isolated from a geothermal area.</title>
        <authorList>
            <person name="Li W.-J."/>
            <person name="Jiao J.-Y."/>
            <person name="Chen Y."/>
        </authorList>
    </citation>
    <scope>NUCLEOTIDE SEQUENCE</scope>
    <source>
        <strain evidence="4">SYSU GA230002</strain>
    </source>
</reference>
<proteinExistence type="inferred from homology"/>
<protein>
    <submittedName>
        <fullName evidence="4">Spore germination protein</fullName>
    </submittedName>
</protein>
<dbReference type="RefSeq" id="WP_371752974.1">
    <property type="nucleotide sequence ID" value="NZ_JAYJLD010000004.1"/>
</dbReference>
<dbReference type="InterPro" id="IPR050768">
    <property type="entry name" value="UPF0353/GerABKA_families"/>
</dbReference>
<evidence type="ECO:0000313" key="5">
    <source>
        <dbReference type="Proteomes" id="UP001310386"/>
    </source>
</evidence>
<comment type="similarity">
    <text evidence="1">Belongs to the GerABKA family.</text>
</comment>
<comment type="caution">
    <text evidence="4">The sequence shown here is derived from an EMBL/GenBank/DDBJ whole genome shotgun (WGS) entry which is preliminary data.</text>
</comment>
<feature type="transmembrane region" description="Helical" evidence="3">
    <location>
        <begin position="296"/>
        <end position="315"/>
    </location>
</feature>
<dbReference type="Pfam" id="PF03323">
    <property type="entry name" value="GerA"/>
    <property type="match status" value="1"/>
</dbReference>
<evidence type="ECO:0000256" key="2">
    <source>
        <dbReference type="ARBA" id="ARBA00023136"/>
    </source>
</evidence>
<keyword evidence="2 3" id="KW-0472">Membrane</keyword>
<dbReference type="EMBL" id="JAYJLD010000004">
    <property type="protein sequence ID" value="MEB3100860.1"/>
    <property type="molecule type" value="Genomic_DNA"/>
</dbReference>
<name>A0ABU5ZID9_9BACL</name>
<evidence type="ECO:0000256" key="3">
    <source>
        <dbReference type="SAM" id="Phobius"/>
    </source>
</evidence>
<dbReference type="PANTHER" id="PTHR22550">
    <property type="entry name" value="SPORE GERMINATION PROTEIN"/>
    <property type="match status" value="1"/>
</dbReference>
<evidence type="ECO:0000256" key="1">
    <source>
        <dbReference type="ARBA" id="ARBA00005278"/>
    </source>
</evidence>
<sequence length="493" mass="55826">MVDRSGQGLETEFIHRELDKNIAVLNRVLGVDASFDMICRELEYAGRRFALYFVDGLAKDDIMNQLMRHLSNLPEGALNTEVIAKLLRTHIGYLEVATVNRMEDVISNVLSGPLILLADGCEEGLIIDARTYPARSPDEPDIERVVRGARDGFTETLIFNTALTRRRLRDPSLRMEYIRVGTRSKTDICLAYLEDVADREQVALVRDRIRRIRIDGIPMADKTIEEFAFGNKWNPYSMVRYTERPDVAAVHLLEGHVLIYTDTSPSVMITPTTFFHHVQHAEEYRQKPIVGAYLRWVRFFGMLASVFLLPLWYLIVQNPQLVSGHWEILIPKDKGELPLFIQFMLAEIGIDLLRMAAIHTPSPLATALGLVAAIMMGEVAVKMGFFTEAVILYLATAVIGTFATPSYEMGMANRLARIFLLFAVFLFQIPGFLLGVLLWFIALASTRSLNTPYLWPLVPFNGKALLDILTRPPVSDNKRRAEILSPDDPDRME</sequence>